<protein>
    <submittedName>
        <fullName evidence="1">G2559 protein</fullName>
    </submittedName>
</protein>
<evidence type="ECO:0000313" key="1">
    <source>
        <dbReference type="EMBL" id="CAL5220527.1"/>
    </source>
</evidence>
<organism evidence="1 2">
    <name type="scientific">Coccomyxa viridis</name>
    <dbReference type="NCBI Taxonomy" id="1274662"/>
    <lineage>
        <taxon>Eukaryota</taxon>
        <taxon>Viridiplantae</taxon>
        <taxon>Chlorophyta</taxon>
        <taxon>core chlorophytes</taxon>
        <taxon>Trebouxiophyceae</taxon>
        <taxon>Trebouxiophyceae incertae sedis</taxon>
        <taxon>Coccomyxaceae</taxon>
        <taxon>Coccomyxa</taxon>
    </lineage>
</organism>
<name>A0ABP1FSR9_9CHLO</name>
<accession>A0ABP1FSR9</accession>
<comment type="caution">
    <text evidence="1">The sequence shown here is derived from an EMBL/GenBank/DDBJ whole genome shotgun (WGS) entry which is preliminary data.</text>
</comment>
<keyword evidence="2" id="KW-1185">Reference proteome</keyword>
<reference evidence="1 2" key="1">
    <citation type="submission" date="2024-06" db="EMBL/GenBank/DDBJ databases">
        <authorList>
            <person name="Kraege A."/>
            <person name="Thomma B."/>
        </authorList>
    </citation>
    <scope>NUCLEOTIDE SEQUENCE [LARGE SCALE GENOMIC DNA]</scope>
</reference>
<sequence length="105" mass="11611">MEFFQLKRLYDFSMRALEKPSAYLKGVPGDTTLYRAEGTDIMPFADVLPLTQRPALQPLPPRQALQQALALRPGKINLAEADKGAIVKERESADQPQAGSTAQKK</sequence>
<evidence type="ECO:0000313" key="2">
    <source>
        <dbReference type="Proteomes" id="UP001497392"/>
    </source>
</evidence>
<dbReference type="Proteomes" id="UP001497392">
    <property type="component" value="Unassembled WGS sequence"/>
</dbReference>
<dbReference type="EMBL" id="CAXHTA020000004">
    <property type="protein sequence ID" value="CAL5220527.1"/>
    <property type="molecule type" value="Genomic_DNA"/>
</dbReference>
<proteinExistence type="predicted"/>
<gene>
    <name evidence="1" type="primary">g2559</name>
    <name evidence="1" type="ORF">VP750_LOCUS2186</name>
</gene>